<feature type="compositionally biased region" description="Basic residues" evidence="2">
    <location>
        <begin position="39"/>
        <end position="53"/>
    </location>
</feature>
<dbReference type="InterPro" id="IPR020981">
    <property type="entry name" value="Csm1/Pcs1_C"/>
</dbReference>
<evidence type="ECO:0000259" key="3">
    <source>
        <dbReference type="Pfam" id="PF12539"/>
    </source>
</evidence>
<feature type="region of interest" description="Disordered" evidence="2">
    <location>
        <begin position="1"/>
        <end position="150"/>
    </location>
</feature>
<dbReference type="Gene3D" id="3.90.1150.80">
    <property type="match status" value="1"/>
</dbReference>
<feature type="domain" description="Monopolin complex subunit Csm1/Pcs1 C-terminal" evidence="3">
    <location>
        <begin position="408"/>
        <end position="496"/>
    </location>
</feature>
<dbReference type="PANTHER" id="PTHR28006">
    <property type="entry name" value="MONOPOLIN COMPLEX SUBUNIT CSM1"/>
    <property type="match status" value="1"/>
</dbReference>
<organism evidence="4 5">
    <name type="scientific">Thielaviopsis punctulata</name>
    <dbReference type="NCBI Taxonomy" id="72032"/>
    <lineage>
        <taxon>Eukaryota</taxon>
        <taxon>Fungi</taxon>
        <taxon>Dikarya</taxon>
        <taxon>Ascomycota</taxon>
        <taxon>Pezizomycotina</taxon>
        <taxon>Sordariomycetes</taxon>
        <taxon>Hypocreomycetidae</taxon>
        <taxon>Microascales</taxon>
        <taxon>Ceratocystidaceae</taxon>
        <taxon>Thielaviopsis</taxon>
    </lineage>
</organism>
<dbReference type="GO" id="GO:0072686">
    <property type="term" value="C:mitotic spindle"/>
    <property type="evidence" value="ECO:0007669"/>
    <property type="project" value="TreeGrafter"/>
</dbReference>
<reference evidence="4 5" key="1">
    <citation type="submission" date="2015-03" db="EMBL/GenBank/DDBJ databases">
        <authorList>
            <person name="Radwan O."/>
            <person name="Al-Naeli F.A."/>
            <person name="Rendon G.A."/>
            <person name="Fields C."/>
        </authorList>
    </citation>
    <scope>NUCLEOTIDE SEQUENCE [LARGE SCALE GENOMIC DNA]</scope>
    <source>
        <strain evidence="4">CR-DP1</strain>
    </source>
</reference>
<dbReference type="Proteomes" id="UP000033483">
    <property type="component" value="Unassembled WGS sequence"/>
</dbReference>
<dbReference type="GO" id="GO:0045144">
    <property type="term" value="P:meiotic sister chromatid segregation"/>
    <property type="evidence" value="ECO:0007669"/>
    <property type="project" value="TreeGrafter"/>
</dbReference>
<evidence type="ECO:0000313" key="4">
    <source>
        <dbReference type="EMBL" id="KKA26402.1"/>
    </source>
</evidence>
<dbReference type="InterPro" id="IPR038608">
    <property type="entry name" value="Csm1/Pcs1_C_sf"/>
</dbReference>
<proteinExistence type="predicted"/>
<feature type="compositionally biased region" description="Polar residues" evidence="2">
    <location>
        <begin position="73"/>
        <end position="85"/>
    </location>
</feature>
<sequence length="515" mass="56598">MPPARKAKKVPIKSTLGGLVDDSDQEDDLSITRLQTKPVMKKKATTTKTKAKAKASADATEPREPASKKQGRLPTSTTTDSPMIPNSTTSNKAKKPTAKPSKPIGSRMAQVLEDEVMPDATPTVRPKTKVATATKRKKAAVAPIDDDDEDMVDAPDVVLEKTKAKKSRIVKTAPAKVAQEEDLADELEPARKPRGRVVKKTKIVSEPHEDVEMMEDQIAEEAAVPENPATPTPAPQTVPASIARAKRRLAIPHSSSTVLSEASANQKLAEMKRKYDKLEARYNSLHEVGIEEAQNNYDKLKRQSEARAKTSTELIEKLKEEVAHQTALAEEGEILRAELAESEATIDELQRKLGSLEKLLMESRAENKSLATKLAASRAGDSINGIGSTSNGTRTMGANSELMQMAHMKEDLYGDLTGLYIRGVKRTGGEDVFDCLLSVRNWTLHFKLATDQEDGSGSGEYQEAMFTYRPQLDENRDKALIELLPEYLTDEIQFARPHSNRFYARVTQALSADKS</sequence>
<feature type="compositionally biased region" description="Basic residues" evidence="2">
    <location>
        <begin position="1"/>
        <end position="11"/>
    </location>
</feature>
<name>A0A0F4Z7C3_9PEZI</name>
<dbReference type="GO" id="GO:0034506">
    <property type="term" value="C:chromosome, centromeric core domain"/>
    <property type="evidence" value="ECO:0007669"/>
    <property type="project" value="TreeGrafter"/>
</dbReference>
<gene>
    <name evidence="4" type="ORF">TD95_001407</name>
</gene>
<evidence type="ECO:0000256" key="1">
    <source>
        <dbReference type="SAM" id="Coils"/>
    </source>
</evidence>
<dbReference type="CDD" id="cd23787">
    <property type="entry name" value="RWD_CSM1"/>
    <property type="match status" value="1"/>
</dbReference>
<feature type="compositionally biased region" description="Low complexity" evidence="2">
    <location>
        <begin position="123"/>
        <end position="133"/>
    </location>
</feature>
<keyword evidence="5" id="KW-1185">Reference proteome</keyword>
<comment type="caution">
    <text evidence="4">The sequence shown here is derived from an EMBL/GenBank/DDBJ whole genome shotgun (WGS) entry which is preliminary data.</text>
</comment>
<evidence type="ECO:0000256" key="2">
    <source>
        <dbReference type="SAM" id="MobiDB-lite"/>
    </source>
</evidence>
<dbReference type="GO" id="GO:1990644">
    <property type="term" value="F:microtubule site clamp"/>
    <property type="evidence" value="ECO:0007669"/>
    <property type="project" value="TreeGrafter"/>
</dbReference>
<keyword evidence="1" id="KW-0175">Coiled coil</keyword>
<dbReference type="GO" id="GO:0051315">
    <property type="term" value="P:attachment of mitotic spindle microtubules to kinetochore"/>
    <property type="evidence" value="ECO:0007669"/>
    <property type="project" value="TreeGrafter"/>
</dbReference>
<protein>
    <recommendedName>
        <fullName evidence="3">Monopolin complex subunit Csm1/Pcs1 C-terminal domain-containing protein</fullName>
    </recommendedName>
</protein>
<dbReference type="FunFam" id="3.90.1150.80:FF:000001">
    <property type="entry name" value="Chromosome segregation protein (Pcs1)"/>
    <property type="match status" value="1"/>
</dbReference>
<dbReference type="GO" id="GO:0005730">
    <property type="term" value="C:nucleolus"/>
    <property type="evidence" value="ECO:0007669"/>
    <property type="project" value="TreeGrafter"/>
</dbReference>
<evidence type="ECO:0000313" key="5">
    <source>
        <dbReference type="Proteomes" id="UP000033483"/>
    </source>
</evidence>
<feature type="coiled-coil region" evidence="1">
    <location>
        <begin position="261"/>
        <end position="366"/>
    </location>
</feature>
<dbReference type="GO" id="GO:0033551">
    <property type="term" value="C:monopolin complex"/>
    <property type="evidence" value="ECO:0007669"/>
    <property type="project" value="InterPro"/>
</dbReference>
<dbReference type="Pfam" id="PF12539">
    <property type="entry name" value="Csm1"/>
    <property type="match status" value="1"/>
</dbReference>
<accession>A0A0F4Z7C3</accession>
<dbReference type="InterPro" id="IPR040349">
    <property type="entry name" value="Csm1/Pcs1"/>
</dbReference>
<dbReference type="EMBL" id="LAEV01002193">
    <property type="protein sequence ID" value="KKA26402.1"/>
    <property type="molecule type" value="Genomic_DNA"/>
</dbReference>
<dbReference type="PANTHER" id="PTHR28006:SF1">
    <property type="entry name" value="MONOPOLIN COMPLEX SUBUNIT CSM1"/>
    <property type="match status" value="1"/>
</dbReference>
<dbReference type="OrthoDB" id="2431049at2759"/>
<dbReference type="AlphaFoldDB" id="A0A0F4Z7C3"/>